<dbReference type="Proteomes" id="UP000814128">
    <property type="component" value="Unassembled WGS sequence"/>
</dbReference>
<gene>
    <name evidence="1" type="ORF">K488DRAFT_79188</name>
</gene>
<reference evidence="1" key="1">
    <citation type="submission" date="2021-02" db="EMBL/GenBank/DDBJ databases">
        <authorList>
            <consortium name="DOE Joint Genome Institute"/>
            <person name="Ahrendt S."/>
            <person name="Looney B.P."/>
            <person name="Miyauchi S."/>
            <person name="Morin E."/>
            <person name="Drula E."/>
            <person name="Courty P.E."/>
            <person name="Chicoki N."/>
            <person name="Fauchery L."/>
            <person name="Kohler A."/>
            <person name="Kuo A."/>
            <person name="Labutti K."/>
            <person name="Pangilinan J."/>
            <person name="Lipzen A."/>
            <person name="Riley R."/>
            <person name="Andreopoulos W."/>
            <person name="He G."/>
            <person name="Johnson J."/>
            <person name="Barry K.W."/>
            <person name="Grigoriev I.V."/>
            <person name="Nagy L."/>
            <person name="Hibbett D."/>
            <person name="Henrissat B."/>
            <person name="Matheny P.B."/>
            <person name="Labbe J."/>
            <person name="Martin F."/>
        </authorList>
    </citation>
    <scope>NUCLEOTIDE SEQUENCE</scope>
    <source>
        <strain evidence="1">EC-137</strain>
    </source>
</reference>
<proteinExistence type="predicted"/>
<accession>A0ACB8QH92</accession>
<evidence type="ECO:0000313" key="1">
    <source>
        <dbReference type="EMBL" id="KAI0031189.1"/>
    </source>
</evidence>
<evidence type="ECO:0000313" key="2">
    <source>
        <dbReference type="Proteomes" id="UP000814128"/>
    </source>
</evidence>
<reference evidence="1" key="2">
    <citation type="journal article" date="2022" name="New Phytol.">
        <title>Evolutionary transition to the ectomycorrhizal habit in the genomes of a hyperdiverse lineage of mushroom-forming fungi.</title>
        <authorList>
            <person name="Looney B."/>
            <person name="Miyauchi S."/>
            <person name="Morin E."/>
            <person name="Drula E."/>
            <person name="Courty P.E."/>
            <person name="Kohler A."/>
            <person name="Kuo A."/>
            <person name="LaButti K."/>
            <person name="Pangilinan J."/>
            <person name="Lipzen A."/>
            <person name="Riley R."/>
            <person name="Andreopoulos W."/>
            <person name="He G."/>
            <person name="Johnson J."/>
            <person name="Nolan M."/>
            <person name="Tritt A."/>
            <person name="Barry K.W."/>
            <person name="Grigoriev I.V."/>
            <person name="Nagy L.G."/>
            <person name="Hibbett D."/>
            <person name="Henrissat B."/>
            <person name="Matheny P.B."/>
            <person name="Labbe J."/>
            <person name="Martin F.M."/>
        </authorList>
    </citation>
    <scope>NUCLEOTIDE SEQUENCE</scope>
    <source>
        <strain evidence="1">EC-137</strain>
    </source>
</reference>
<protein>
    <submittedName>
        <fullName evidence="1">Arabinanase/levansucrase/invertase</fullName>
    </submittedName>
</protein>
<sequence length="437" mass="46516">MLSLAGILALFSIVRAAIVPGATWTDTSGNVIQAHGGGFLKVGSTYYWFGEDKSSNSALFHAVSCYSSTDLTSWTRQNDALTPIAGTMISTNNIVELLFNSKNQEYVMWFHSDTSNYGAAMVGVATAKAPCGPYTYKSSWKPLNADSRDESLFLDGNAYLLYASDNNQNFKITQLDTDFYNVTTTVSELAGSTLEAPGIVKRNGVYFLIASHTSGWNPNPNKYFRATSIAGPWSAQADIAPAATRTYYSQNAYDLPLGSSAIYMGDRWRSDLLGTSTYIWYPLDFSSGNPQIIHADVWNLNIAAGTYSTVTGTSYEAEAGTISGSATIASSSAFSGGKIVGFLGNGGAVTISVQGSNAAQWIALYYANGDSTWRNTTVSVNGGTPVVVQQPSSGGGQVVISVPVELQLRSGTNTITFSAGQSNYAADLDKIIVFPPS</sequence>
<organism evidence="1 2">
    <name type="scientific">Vararia minispora EC-137</name>
    <dbReference type="NCBI Taxonomy" id="1314806"/>
    <lineage>
        <taxon>Eukaryota</taxon>
        <taxon>Fungi</taxon>
        <taxon>Dikarya</taxon>
        <taxon>Basidiomycota</taxon>
        <taxon>Agaricomycotina</taxon>
        <taxon>Agaricomycetes</taxon>
        <taxon>Russulales</taxon>
        <taxon>Lachnocladiaceae</taxon>
        <taxon>Vararia</taxon>
    </lineage>
</organism>
<keyword evidence="2" id="KW-1185">Reference proteome</keyword>
<dbReference type="EMBL" id="MU273589">
    <property type="protein sequence ID" value="KAI0031189.1"/>
    <property type="molecule type" value="Genomic_DNA"/>
</dbReference>
<name>A0ACB8QH92_9AGAM</name>
<comment type="caution">
    <text evidence="1">The sequence shown here is derived from an EMBL/GenBank/DDBJ whole genome shotgun (WGS) entry which is preliminary data.</text>
</comment>